<dbReference type="EMBL" id="CP001145">
    <property type="protein sequence ID" value="ACI17059.1"/>
    <property type="molecule type" value="Genomic_DNA"/>
</dbReference>
<keyword evidence="1" id="KW-1133">Transmembrane helix</keyword>
<dbReference type="RefSeq" id="WP_012543711.1">
    <property type="nucleotide sequence ID" value="NC_011295.1"/>
</dbReference>
<dbReference type="Proteomes" id="UP000001732">
    <property type="component" value="Chromosome"/>
</dbReference>
<evidence type="ECO:0008006" key="4">
    <source>
        <dbReference type="Google" id="ProtNLM"/>
    </source>
</evidence>
<accession>B5YA10</accession>
<organism evidence="2 3">
    <name type="scientific">Coprothermobacter proteolyticus (strain ATCC 35245 / DSM 5265 / OCM 4 / BT)</name>
    <dbReference type="NCBI Taxonomy" id="309798"/>
    <lineage>
        <taxon>Bacteria</taxon>
        <taxon>Pseudomonadati</taxon>
        <taxon>Coprothermobacterota</taxon>
        <taxon>Coprothermobacteria</taxon>
        <taxon>Coprothermobacterales</taxon>
        <taxon>Coprothermobacteraceae</taxon>
        <taxon>Coprothermobacter</taxon>
    </lineage>
</organism>
<evidence type="ECO:0000313" key="3">
    <source>
        <dbReference type="Proteomes" id="UP000001732"/>
    </source>
</evidence>
<gene>
    <name evidence="2" type="ordered locus">COPRO5265_1306</name>
</gene>
<reference evidence="3" key="1">
    <citation type="submission" date="2008-08" db="EMBL/GenBank/DDBJ databases">
        <title>The complete genome sequence of Coprothermobacter proteolyticus strain ATCC 5245 / DSM 5265 / BT.</title>
        <authorList>
            <person name="Dodson R.J."/>
            <person name="Durkin A.S."/>
            <person name="Wu M."/>
            <person name="Eisen J."/>
            <person name="Sutton G."/>
        </authorList>
    </citation>
    <scope>NUCLEOTIDE SEQUENCE [LARGE SCALE GENOMIC DNA]</scope>
    <source>
        <strain evidence="3">ATCC 35245 / DSM 5265 / OCM 4 / BT</strain>
    </source>
</reference>
<keyword evidence="1" id="KW-0812">Transmembrane</keyword>
<evidence type="ECO:0000256" key="1">
    <source>
        <dbReference type="SAM" id="Phobius"/>
    </source>
</evidence>
<dbReference type="AlphaFoldDB" id="B5YA10"/>
<reference evidence="2 3" key="2">
    <citation type="journal article" date="2014" name="Genome Announc.">
        <title>Complete Genome Sequence of Coprothermobacter proteolyticus DSM 5265.</title>
        <authorList>
            <person name="Alexiev A."/>
            <person name="Coil D.A."/>
            <person name="Badger J.H."/>
            <person name="Enticknap J."/>
            <person name="Ward N."/>
            <person name="Robb F.T."/>
            <person name="Eisen J.A."/>
        </authorList>
    </citation>
    <scope>NUCLEOTIDE SEQUENCE [LARGE SCALE GENOMIC DNA]</scope>
    <source>
        <strain evidence="3">ATCC 35245 / DSM 5265 / OCM 4 / BT</strain>
    </source>
</reference>
<feature type="transmembrane region" description="Helical" evidence="1">
    <location>
        <begin position="6"/>
        <end position="27"/>
    </location>
</feature>
<dbReference type="NCBIfam" id="NF033493">
    <property type="entry name" value="MetS_like_NSS"/>
    <property type="match status" value="1"/>
</dbReference>
<keyword evidence="1" id="KW-0472">Membrane</keyword>
<proteinExistence type="predicted"/>
<name>B5YA10_COPPD</name>
<dbReference type="OrthoDB" id="2055915at2"/>
<keyword evidence="3" id="KW-1185">Reference proteome</keyword>
<sequence length="31" mass="3265">MSTASIAMLVVICTVIYGGLAFFLSIAMRKG</sequence>
<protein>
    <recommendedName>
        <fullName evidence="4">MetS family NSS transporter small subunit</fullName>
    </recommendedName>
</protein>
<evidence type="ECO:0000313" key="2">
    <source>
        <dbReference type="EMBL" id="ACI17059.1"/>
    </source>
</evidence>